<dbReference type="Proteomes" id="UP000297245">
    <property type="component" value="Unassembled WGS sequence"/>
</dbReference>
<evidence type="ECO:0000256" key="1">
    <source>
        <dbReference type="SAM" id="MobiDB-lite"/>
    </source>
</evidence>
<name>A0A4S8M5E8_DENBC</name>
<feature type="compositionally biased region" description="Basic and acidic residues" evidence="1">
    <location>
        <begin position="30"/>
        <end position="57"/>
    </location>
</feature>
<dbReference type="AlphaFoldDB" id="A0A4S8M5E8"/>
<keyword evidence="3" id="KW-1185">Reference proteome</keyword>
<sequence>MPQPILVRAVINYAAMNRKLSAQGPSVRPAQEREVEEKARWVEKEASEKKLQEDSEKKKKQKANGRGEEAKSERKEGKKRVKELQVVQSRENRRRRPGKPSRMKVKSCKS</sequence>
<evidence type="ECO:0000313" key="2">
    <source>
        <dbReference type="EMBL" id="THU97018.1"/>
    </source>
</evidence>
<proteinExistence type="predicted"/>
<gene>
    <name evidence="2" type="ORF">K435DRAFT_796875</name>
</gene>
<protein>
    <submittedName>
        <fullName evidence="2">Uncharacterized protein</fullName>
    </submittedName>
</protein>
<feature type="compositionally biased region" description="Basic and acidic residues" evidence="1">
    <location>
        <begin position="65"/>
        <end position="76"/>
    </location>
</feature>
<dbReference type="EMBL" id="ML179164">
    <property type="protein sequence ID" value="THU97018.1"/>
    <property type="molecule type" value="Genomic_DNA"/>
</dbReference>
<feature type="compositionally biased region" description="Basic residues" evidence="1">
    <location>
        <begin position="92"/>
        <end position="110"/>
    </location>
</feature>
<evidence type="ECO:0000313" key="3">
    <source>
        <dbReference type="Proteomes" id="UP000297245"/>
    </source>
</evidence>
<organism evidence="2 3">
    <name type="scientific">Dendrothele bispora (strain CBS 962.96)</name>
    <dbReference type="NCBI Taxonomy" id="1314807"/>
    <lineage>
        <taxon>Eukaryota</taxon>
        <taxon>Fungi</taxon>
        <taxon>Dikarya</taxon>
        <taxon>Basidiomycota</taxon>
        <taxon>Agaricomycotina</taxon>
        <taxon>Agaricomycetes</taxon>
        <taxon>Agaricomycetidae</taxon>
        <taxon>Agaricales</taxon>
        <taxon>Agaricales incertae sedis</taxon>
        <taxon>Dendrothele</taxon>
    </lineage>
</organism>
<reference evidence="2 3" key="1">
    <citation type="journal article" date="2019" name="Nat. Ecol. Evol.">
        <title>Megaphylogeny resolves global patterns of mushroom evolution.</title>
        <authorList>
            <person name="Varga T."/>
            <person name="Krizsan K."/>
            <person name="Foldi C."/>
            <person name="Dima B."/>
            <person name="Sanchez-Garcia M."/>
            <person name="Sanchez-Ramirez S."/>
            <person name="Szollosi G.J."/>
            <person name="Szarkandi J.G."/>
            <person name="Papp V."/>
            <person name="Albert L."/>
            <person name="Andreopoulos W."/>
            <person name="Angelini C."/>
            <person name="Antonin V."/>
            <person name="Barry K.W."/>
            <person name="Bougher N.L."/>
            <person name="Buchanan P."/>
            <person name="Buyck B."/>
            <person name="Bense V."/>
            <person name="Catcheside P."/>
            <person name="Chovatia M."/>
            <person name="Cooper J."/>
            <person name="Damon W."/>
            <person name="Desjardin D."/>
            <person name="Finy P."/>
            <person name="Geml J."/>
            <person name="Haridas S."/>
            <person name="Hughes K."/>
            <person name="Justo A."/>
            <person name="Karasinski D."/>
            <person name="Kautmanova I."/>
            <person name="Kiss B."/>
            <person name="Kocsube S."/>
            <person name="Kotiranta H."/>
            <person name="LaButti K.M."/>
            <person name="Lechner B.E."/>
            <person name="Liimatainen K."/>
            <person name="Lipzen A."/>
            <person name="Lukacs Z."/>
            <person name="Mihaltcheva S."/>
            <person name="Morgado L.N."/>
            <person name="Niskanen T."/>
            <person name="Noordeloos M.E."/>
            <person name="Ohm R.A."/>
            <person name="Ortiz-Santana B."/>
            <person name="Ovrebo C."/>
            <person name="Racz N."/>
            <person name="Riley R."/>
            <person name="Savchenko A."/>
            <person name="Shiryaev A."/>
            <person name="Soop K."/>
            <person name="Spirin V."/>
            <person name="Szebenyi C."/>
            <person name="Tomsovsky M."/>
            <person name="Tulloss R.E."/>
            <person name="Uehling J."/>
            <person name="Grigoriev I.V."/>
            <person name="Vagvolgyi C."/>
            <person name="Papp T."/>
            <person name="Martin F.M."/>
            <person name="Miettinen O."/>
            <person name="Hibbett D.S."/>
            <person name="Nagy L.G."/>
        </authorList>
    </citation>
    <scope>NUCLEOTIDE SEQUENCE [LARGE SCALE GENOMIC DNA]</scope>
    <source>
        <strain evidence="2 3">CBS 962.96</strain>
    </source>
</reference>
<accession>A0A4S8M5E8</accession>
<feature type="region of interest" description="Disordered" evidence="1">
    <location>
        <begin position="19"/>
        <end position="110"/>
    </location>
</feature>